<evidence type="ECO:0000256" key="2">
    <source>
        <dbReference type="ARBA" id="ARBA00009903"/>
    </source>
</evidence>
<dbReference type="InterPro" id="IPR017441">
    <property type="entry name" value="Protein_kinase_ATP_BS"/>
</dbReference>
<dbReference type="InterPro" id="IPR000700">
    <property type="entry name" value="PAS-assoc_C"/>
</dbReference>
<evidence type="ECO:0000256" key="16">
    <source>
        <dbReference type="SAM" id="MobiDB-lite"/>
    </source>
</evidence>
<dbReference type="SMART" id="SM00220">
    <property type="entry name" value="S_TKc"/>
    <property type="match status" value="1"/>
</dbReference>
<evidence type="ECO:0000256" key="6">
    <source>
        <dbReference type="ARBA" id="ARBA00022606"/>
    </source>
</evidence>
<keyword evidence="11" id="KW-0157">Chromophore</keyword>
<keyword evidence="5" id="KW-0600">Photoreceptor protein</keyword>
<dbReference type="GO" id="GO:0004674">
    <property type="term" value="F:protein serine/threonine kinase activity"/>
    <property type="evidence" value="ECO:0007669"/>
    <property type="project" value="UniProtKB-KW"/>
</dbReference>
<dbReference type="InterPro" id="IPR001610">
    <property type="entry name" value="PAC"/>
</dbReference>
<evidence type="ECO:0000256" key="8">
    <source>
        <dbReference type="ARBA" id="ARBA00022741"/>
    </source>
</evidence>
<comment type="similarity">
    <text evidence="2">Belongs to the protein kinase superfamily. AGC Ser/Thr protein kinase family.</text>
</comment>
<dbReference type="InterPro" id="IPR008271">
    <property type="entry name" value="Ser/Thr_kinase_AS"/>
</dbReference>
<dbReference type="PROSITE" id="PS50011">
    <property type="entry name" value="PROTEIN_KINASE_DOM"/>
    <property type="match status" value="1"/>
</dbReference>
<reference evidence="20" key="1">
    <citation type="journal article" date="2016" name="Proc. Natl. Acad. Sci. U.S.A.">
        <title>Functional and topological diversity of LOV domain photoreceptors.</title>
        <authorList>
            <person name="Glantz S.T."/>
            <person name="Carpenter E.J."/>
            <person name="Melkonian M."/>
            <person name="Gardner K.H."/>
            <person name="Boyden E.S."/>
            <person name="Wong G.K."/>
            <person name="Chow B.Y."/>
        </authorList>
    </citation>
    <scope>NUCLEOTIDE SEQUENCE</scope>
    <source>
        <strain evidence="20">CMEQ_2006546</strain>
    </source>
</reference>
<dbReference type="InterPro" id="IPR000719">
    <property type="entry name" value="Prot_kinase_dom"/>
</dbReference>
<dbReference type="Pfam" id="PF00069">
    <property type="entry name" value="Pkinase"/>
    <property type="match status" value="2"/>
</dbReference>
<evidence type="ECO:0000256" key="5">
    <source>
        <dbReference type="ARBA" id="ARBA00022543"/>
    </source>
</evidence>
<dbReference type="InterPro" id="IPR000014">
    <property type="entry name" value="PAS"/>
</dbReference>
<evidence type="ECO:0000256" key="12">
    <source>
        <dbReference type="ARBA" id="ARBA00023170"/>
    </source>
</evidence>
<feature type="domain" description="PAS" evidence="18">
    <location>
        <begin position="25"/>
        <end position="98"/>
    </location>
</feature>
<dbReference type="PROSITE" id="PS50112">
    <property type="entry name" value="PAS"/>
    <property type="match status" value="1"/>
</dbReference>
<evidence type="ECO:0000259" key="18">
    <source>
        <dbReference type="PROSITE" id="PS50112"/>
    </source>
</evidence>
<dbReference type="CDD" id="cd05574">
    <property type="entry name" value="STKc_phototropin_like"/>
    <property type="match status" value="1"/>
</dbReference>
<dbReference type="PANTHER" id="PTHR45637">
    <property type="entry name" value="FLIPPASE KINASE 1-RELATED"/>
    <property type="match status" value="1"/>
</dbReference>
<evidence type="ECO:0000256" key="1">
    <source>
        <dbReference type="ARBA" id="ARBA00001917"/>
    </source>
</evidence>
<feature type="binding site" evidence="15">
    <location>
        <position position="522"/>
    </location>
    <ligand>
        <name>ATP</name>
        <dbReference type="ChEBI" id="CHEBI:30616"/>
    </ligand>
</feature>
<keyword evidence="9" id="KW-0418">Kinase</keyword>
<dbReference type="SMART" id="SM00086">
    <property type="entry name" value="PAC"/>
    <property type="match status" value="2"/>
</dbReference>
<feature type="region of interest" description="Disordered" evidence="16">
    <location>
        <begin position="263"/>
        <end position="282"/>
    </location>
</feature>
<dbReference type="SUPFAM" id="SSF56112">
    <property type="entry name" value="Protein kinase-like (PK-like)"/>
    <property type="match status" value="1"/>
</dbReference>
<dbReference type="PROSITE" id="PS00108">
    <property type="entry name" value="PROTEIN_KINASE_ST"/>
    <property type="match status" value="1"/>
</dbReference>
<dbReference type="Gene3D" id="3.30.200.20">
    <property type="entry name" value="Phosphorylase Kinase, domain 1"/>
    <property type="match status" value="1"/>
</dbReference>
<keyword evidence="8 15" id="KW-0547">Nucleotide-binding</keyword>
<feature type="domain" description="PAC" evidence="19">
    <location>
        <begin position="99"/>
        <end position="153"/>
    </location>
</feature>
<feature type="domain" description="Protein kinase" evidence="17">
    <location>
        <begin position="493"/>
        <end position="791"/>
    </location>
</feature>
<dbReference type="AlphaFoldDB" id="A0A126WVK5"/>
<dbReference type="GO" id="GO:0009882">
    <property type="term" value="F:blue light photoreceptor activity"/>
    <property type="evidence" value="ECO:0007669"/>
    <property type="project" value="UniProtKB-ARBA"/>
</dbReference>
<dbReference type="FunFam" id="3.30.200.20:FF:000133">
    <property type="entry name" value="LOV domain-containing protein"/>
    <property type="match status" value="1"/>
</dbReference>
<dbReference type="SUPFAM" id="SSF55785">
    <property type="entry name" value="PYP-like sensor domain (PAS domain)"/>
    <property type="match status" value="2"/>
</dbReference>
<feature type="domain" description="PAC" evidence="19">
    <location>
        <begin position="372"/>
        <end position="426"/>
    </location>
</feature>
<dbReference type="PROSITE" id="PS50113">
    <property type="entry name" value="PAC"/>
    <property type="match status" value="2"/>
</dbReference>
<dbReference type="GO" id="GO:0005524">
    <property type="term" value="F:ATP binding"/>
    <property type="evidence" value="ECO:0007669"/>
    <property type="project" value="UniProtKB-UniRule"/>
</dbReference>
<dbReference type="PROSITE" id="PS00107">
    <property type="entry name" value="PROTEIN_KINASE_ATP"/>
    <property type="match status" value="1"/>
</dbReference>
<evidence type="ECO:0000256" key="3">
    <source>
        <dbReference type="ARBA" id="ARBA00012513"/>
    </source>
</evidence>
<keyword evidence="7" id="KW-0808">Transferase</keyword>
<dbReference type="Gene3D" id="3.30.450.20">
    <property type="entry name" value="PAS domain"/>
    <property type="match status" value="2"/>
</dbReference>
<dbReference type="CDD" id="cd00130">
    <property type="entry name" value="PAS"/>
    <property type="match status" value="2"/>
</dbReference>
<protein>
    <recommendedName>
        <fullName evidence="3">non-specific serine/threonine protein kinase</fullName>
        <ecNumber evidence="3">2.7.11.1</ecNumber>
    </recommendedName>
</protein>
<keyword evidence="4" id="KW-0723">Serine/threonine-protein kinase</keyword>
<comment type="catalytic activity">
    <reaction evidence="14">
        <text>L-seryl-[protein] + ATP = O-phospho-L-seryl-[protein] + ADP + H(+)</text>
        <dbReference type="Rhea" id="RHEA:17989"/>
        <dbReference type="Rhea" id="RHEA-COMP:9863"/>
        <dbReference type="Rhea" id="RHEA-COMP:11604"/>
        <dbReference type="ChEBI" id="CHEBI:15378"/>
        <dbReference type="ChEBI" id="CHEBI:29999"/>
        <dbReference type="ChEBI" id="CHEBI:30616"/>
        <dbReference type="ChEBI" id="CHEBI:83421"/>
        <dbReference type="ChEBI" id="CHEBI:456216"/>
        <dbReference type="EC" id="2.7.11.1"/>
    </reaction>
</comment>
<evidence type="ECO:0000256" key="15">
    <source>
        <dbReference type="PROSITE-ProRule" id="PRU10141"/>
    </source>
</evidence>
<evidence type="ECO:0000256" key="4">
    <source>
        <dbReference type="ARBA" id="ARBA00022527"/>
    </source>
</evidence>
<evidence type="ECO:0000256" key="14">
    <source>
        <dbReference type="ARBA" id="ARBA00048679"/>
    </source>
</evidence>
<proteinExistence type="evidence at transcript level"/>
<evidence type="ECO:0000259" key="19">
    <source>
        <dbReference type="PROSITE" id="PS50113"/>
    </source>
</evidence>
<evidence type="ECO:0000256" key="13">
    <source>
        <dbReference type="ARBA" id="ARBA00047899"/>
    </source>
</evidence>
<keyword evidence="12" id="KW-0675">Receptor</keyword>
<evidence type="ECO:0000256" key="7">
    <source>
        <dbReference type="ARBA" id="ARBA00022679"/>
    </source>
</evidence>
<dbReference type="InterPro" id="IPR035965">
    <property type="entry name" value="PAS-like_dom_sf"/>
</dbReference>
<dbReference type="FunFam" id="3.30.450.20:FF:000036">
    <property type="entry name" value="Putative LOV domain-containing protein"/>
    <property type="match status" value="1"/>
</dbReference>
<keyword evidence="6" id="KW-0716">Sensory transduction</keyword>
<evidence type="ECO:0000313" key="20">
    <source>
        <dbReference type="EMBL" id="AML76645.1"/>
    </source>
</evidence>
<accession>A0A126WVK5</accession>
<dbReference type="EMBL" id="KU698512">
    <property type="protein sequence ID" value="AML76645.1"/>
    <property type="molecule type" value="mRNA"/>
</dbReference>
<dbReference type="NCBIfam" id="TIGR00229">
    <property type="entry name" value="sensory_box"/>
    <property type="match status" value="2"/>
</dbReference>
<evidence type="ECO:0000256" key="11">
    <source>
        <dbReference type="ARBA" id="ARBA00022991"/>
    </source>
</evidence>
<evidence type="ECO:0000259" key="17">
    <source>
        <dbReference type="PROSITE" id="PS50011"/>
    </source>
</evidence>
<dbReference type="SMART" id="SM00091">
    <property type="entry name" value="PAS"/>
    <property type="match status" value="2"/>
</dbReference>
<name>A0A126WVK5_9BRYO</name>
<dbReference type="Pfam" id="PF13426">
    <property type="entry name" value="PAS_9"/>
    <property type="match status" value="2"/>
</dbReference>
<evidence type="ECO:0000256" key="10">
    <source>
        <dbReference type="ARBA" id="ARBA00022840"/>
    </source>
</evidence>
<organism evidence="20">
    <name type="scientific">Pulvigera lyellii</name>
    <dbReference type="NCBI Taxonomy" id="61563"/>
    <lineage>
        <taxon>Eukaryota</taxon>
        <taxon>Viridiplantae</taxon>
        <taxon>Streptophyta</taxon>
        <taxon>Embryophyta</taxon>
        <taxon>Bryophyta</taxon>
        <taxon>Bryophytina</taxon>
        <taxon>Bryopsida</taxon>
        <taxon>Bryidae</taxon>
        <taxon>Bryanae</taxon>
        <taxon>Orthotrichales</taxon>
        <taxon>Orthotrichaceae</taxon>
        <taxon>Pulvigera</taxon>
    </lineage>
</organism>
<comment type="catalytic activity">
    <reaction evidence="13">
        <text>L-threonyl-[protein] + ATP = O-phospho-L-threonyl-[protein] + ADP + H(+)</text>
        <dbReference type="Rhea" id="RHEA:46608"/>
        <dbReference type="Rhea" id="RHEA-COMP:11060"/>
        <dbReference type="Rhea" id="RHEA-COMP:11605"/>
        <dbReference type="ChEBI" id="CHEBI:15378"/>
        <dbReference type="ChEBI" id="CHEBI:30013"/>
        <dbReference type="ChEBI" id="CHEBI:30616"/>
        <dbReference type="ChEBI" id="CHEBI:61977"/>
        <dbReference type="ChEBI" id="CHEBI:456216"/>
        <dbReference type="EC" id="2.7.11.1"/>
    </reaction>
</comment>
<dbReference type="InterPro" id="IPR011009">
    <property type="entry name" value="Kinase-like_dom_sf"/>
</dbReference>
<dbReference type="Gene3D" id="1.10.510.10">
    <property type="entry name" value="Transferase(Phosphotransferase) domain 1"/>
    <property type="match status" value="2"/>
</dbReference>
<keyword evidence="10 15" id="KW-0067">ATP-binding</keyword>
<sequence>MIRRYSLEMRQAENAYSGYESRNSISAEAQRALLTFQQTFVVTDATQPDCPIMFASACFLAMTGYSHGEIIGRNCRFLQGPDTDRYEVARIREALRSERNFSGCLLNYKKDGTPFWNLLTITPIRDLHDRVIMCIGMQVEVSQHTGGCREQALRPSGLPASLIRYDSRQSDQAADVVTEIVGAFSKVPLSVASQAVVDGSHPNLLVNSKSHHGFYPGHSNQNLRAAEACPEAKLDPQLRNRRRRRRRRNPGLRLMSLLGLTSKASGVQSRDERDGATEVSTSIGDTNNAAARNLAIRRAFDLATSLERIEKNFVITDPRLPDNPIIFASNQFLELTEYAREDVLGRNCRFLQGPETDPVAVRQIRDAIAECRHISVQLLNYTKSGKPFWSLLHLHAVHDPKGELQYFIGVQQNPQGRLSEITERDRAELAQQAAIAIDDAVRELPDANLSPERLWAMHSKPVFPKPRMQQGSPAWAAILTATSKGLKLGLKHFRPIQPLGCGDTGSVHLVELRGTGLVFAMKAMDKAALMRRNKVHRACTERQILELLDHPFLPTLYASFQTATHVCLIMNFCPGRELYLALEQQPQKHFREDSARFYAAEIVIALEYLHCLGVVYRDLKPENILIQDDGHVQLTDFDLSVNSSANLPMIGTPDLNTRGKTSLTKRKSRRRPKIVQHPVFVAEPVASCNSFVGTEEYIAPEIITGHGHGSAVDWWSLGILLYEMLFGRTPFKGCNRQKTFANILTKDLSLPPSIPVSLEARQLIQGLLARDPVSRLGSTLGAHDIKTHPFFRNLKWPLVRCMTPPPLEVPVHFMEPMADFVPDSAHFEWDNEEASSPVCGAF</sequence>
<evidence type="ECO:0000256" key="9">
    <source>
        <dbReference type="ARBA" id="ARBA00022777"/>
    </source>
</evidence>
<dbReference type="EC" id="2.7.11.1" evidence="3"/>
<comment type="cofactor">
    <cofactor evidence="1">
        <name>FMN</name>
        <dbReference type="ChEBI" id="CHEBI:58210"/>
    </cofactor>
</comment>